<dbReference type="EC" id="2.7.13.3" evidence="2"/>
<dbReference type="InterPro" id="IPR058544">
    <property type="entry name" value="ETR1_N"/>
</dbReference>
<dbReference type="GO" id="GO:0004673">
    <property type="term" value="F:protein histidine kinase activity"/>
    <property type="evidence" value="ECO:0007669"/>
    <property type="project" value="UniProtKB-EC"/>
</dbReference>
<protein>
    <recommendedName>
        <fullName evidence="2">histidine kinase</fullName>
        <ecNumber evidence="2">2.7.13.3</ecNumber>
    </recommendedName>
</protein>
<proteinExistence type="predicted"/>
<dbReference type="InterPro" id="IPR001789">
    <property type="entry name" value="Sig_transdc_resp-reg_receiver"/>
</dbReference>
<name>A0A1D6IE23_MAIZE</name>
<dbReference type="GO" id="GO:0046872">
    <property type="term" value="F:metal ion binding"/>
    <property type="evidence" value="ECO:0007669"/>
    <property type="project" value="UniProtKB-KW"/>
</dbReference>
<dbReference type="InterPro" id="IPR011006">
    <property type="entry name" value="CheY-like_superfamily"/>
</dbReference>
<dbReference type="EMBL" id="CM007650">
    <property type="protein sequence ID" value="ONM58025.1"/>
    <property type="molecule type" value="Genomic_DNA"/>
</dbReference>
<evidence type="ECO:0000313" key="10">
    <source>
        <dbReference type="EMBL" id="ONM58025.1"/>
    </source>
</evidence>
<dbReference type="AlphaFoldDB" id="A0A1D6IE23"/>
<evidence type="ECO:0000256" key="3">
    <source>
        <dbReference type="ARBA" id="ARBA00022679"/>
    </source>
</evidence>
<keyword evidence="8" id="KW-0597">Phosphoprotein</keyword>
<organism evidence="10">
    <name type="scientific">Zea mays</name>
    <name type="common">Maize</name>
    <dbReference type="NCBI Taxonomy" id="4577"/>
    <lineage>
        <taxon>Eukaryota</taxon>
        <taxon>Viridiplantae</taxon>
        <taxon>Streptophyta</taxon>
        <taxon>Embryophyta</taxon>
        <taxon>Tracheophyta</taxon>
        <taxon>Spermatophyta</taxon>
        <taxon>Magnoliopsida</taxon>
        <taxon>Liliopsida</taxon>
        <taxon>Poales</taxon>
        <taxon>Poaceae</taxon>
        <taxon>PACMAD clade</taxon>
        <taxon>Panicoideae</taxon>
        <taxon>Andropogonodae</taxon>
        <taxon>Andropogoneae</taxon>
        <taxon>Tripsacinae</taxon>
        <taxon>Zea</taxon>
    </lineage>
</organism>
<dbReference type="ExpressionAtlas" id="A0A1D6IE23">
    <property type="expression patterns" value="baseline"/>
</dbReference>
<evidence type="ECO:0000256" key="6">
    <source>
        <dbReference type="ARBA" id="ARBA00022777"/>
    </source>
</evidence>
<dbReference type="SUPFAM" id="SSF52172">
    <property type="entry name" value="CheY-like"/>
    <property type="match status" value="1"/>
</dbReference>
<keyword evidence="7" id="KW-0067">ATP-binding</keyword>
<sequence length="460" mass="49722">MAARCSGGCDGREDSAVEALVQWQKVSDFLIGASYMSIPLELLHFATCADLAPLRWVLLQFGAFIVLCGLVHLVAIFTYARPDSRRLLLAITAAKALAAVAASVAAGCWVVGDDRRVFHLLLHMVGVLLDQCECHCHDLCFAVDTVPVGDQETMSGSGLPDWITPNFSGCNTVCVRFRFGITRHFRNGLLLSSSPRPQERITRRTSVSISSASSKTRLSIATCNKIVQMMNGKMWWESTPASGGQHEEHMSLILHFQLVYGVASPSASSPAGGGGFYHIGGRFGVPSPSTSAPPQHNFNGLRVLLLNTDDTSREVTRKLLERLGCQVLPVPSAARCLSLLLGSATATGGGDQPSFQSPYLVLQAVLVDLHTPAAAIADAATAMDDGFEVALRIREVTGDRFSWLLILVALPLPPRASRIDVRDVCKRTGVNGVIYKPISPSRCQRWQLSFTGFSKTTTDR</sequence>
<dbReference type="GO" id="GO:0000160">
    <property type="term" value="P:phosphorelay signal transduction system"/>
    <property type="evidence" value="ECO:0007669"/>
    <property type="project" value="InterPro"/>
</dbReference>
<keyword evidence="4" id="KW-0479">Metal-binding</keyword>
<gene>
    <name evidence="10" type="ORF">ZEAMMB73_Zm00001d021687</name>
</gene>
<dbReference type="PANTHER" id="PTHR24423">
    <property type="entry name" value="TWO-COMPONENT SENSOR HISTIDINE KINASE"/>
    <property type="match status" value="1"/>
</dbReference>
<comment type="catalytic activity">
    <reaction evidence="1">
        <text>ATP + protein L-histidine = ADP + protein N-phospho-L-histidine.</text>
        <dbReference type="EC" id="2.7.13.3"/>
    </reaction>
</comment>
<evidence type="ECO:0000256" key="8">
    <source>
        <dbReference type="PROSITE-ProRule" id="PRU00169"/>
    </source>
</evidence>
<evidence type="ECO:0000256" key="4">
    <source>
        <dbReference type="ARBA" id="ARBA00022723"/>
    </source>
</evidence>
<keyword evidence="5" id="KW-0547">Nucleotide-binding</keyword>
<evidence type="ECO:0000256" key="1">
    <source>
        <dbReference type="ARBA" id="ARBA00000085"/>
    </source>
</evidence>
<evidence type="ECO:0000259" key="9">
    <source>
        <dbReference type="PROSITE" id="PS50110"/>
    </source>
</evidence>
<reference evidence="10" key="1">
    <citation type="submission" date="2015-12" db="EMBL/GenBank/DDBJ databases">
        <title>Update maize B73 reference genome by single molecule sequencing technologies.</title>
        <authorList>
            <consortium name="Maize Genome Sequencing Project"/>
            <person name="Ware D."/>
        </authorList>
    </citation>
    <scope>NUCLEOTIDE SEQUENCE [LARGE SCALE GENOMIC DNA]</scope>
    <source>
        <tissue evidence="10">Seedling</tissue>
    </source>
</reference>
<evidence type="ECO:0000256" key="2">
    <source>
        <dbReference type="ARBA" id="ARBA00012438"/>
    </source>
</evidence>
<feature type="modified residue" description="4-aspartylphosphate" evidence="8">
    <location>
        <position position="378"/>
    </location>
</feature>
<dbReference type="PROSITE" id="PS50110">
    <property type="entry name" value="RESPONSE_REGULATORY"/>
    <property type="match status" value="1"/>
</dbReference>
<dbReference type="Pfam" id="PF25487">
    <property type="entry name" value="ETR1_N"/>
    <property type="match status" value="1"/>
</dbReference>
<evidence type="ECO:0000256" key="7">
    <source>
        <dbReference type="ARBA" id="ARBA00022840"/>
    </source>
</evidence>
<evidence type="ECO:0000256" key="5">
    <source>
        <dbReference type="ARBA" id="ARBA00022741"/>
    </source>
</evidence>
<feature type="domain" description="Response regulatory" evidence="9">
    <location>
        <begin position="302"/>
        <end position="451"/>
    </location>
</feature>
<dbReference type="Gene3D" id="3.40.50.2300">
    <property type="match status" value="1"/>
</dbReference>
<keyword evidence="6" id="KW-0418">Kinase</keyword>
<accession>A0A1D6IE23</accession>
<dbReference type="PANTHER" id="PTHR24423:SF617">
    <property type="entry name" value="PROTEIN EIN4"/>
    <property type="match status" value="1"/>
</dbReference>
<keyword evidence="3" id="KW-0808">Transferase</keyword>
<dbReference type="GO" id="GO:0005524">
    <property type="term" value="F:ATP binding"/>
    <property type="evidence" value="ECO:0007669"/>
    <property type="project" value="UniProtKB-KW"/>
</dbReference>